<dbReference type="Proteomes" id="UP000215914">
    <property type="component" value="Unassembled WGS sequence"/>
</dbReference>
<organism evidence="1 2">
    <name type="scientific">Helianthus annuus</name>
    <name type="common">Common sunflower</name>
    <dbReference type="NCBI Taxonomy" id="4232"/>
    <lineage>
        <taxon>Eukaryota</taxon>
        <taxon>Viridiplantae</taxon>
        <taxon>Streptophyta</taxon>
        <taxon>Embryophyta</taxon>
        <taxon>Tracheophyta</taxon>
        <taxon>Spermatophyta</taxon>
        <taxon>Magnoliopsida</taxon>
        <taxon>eudicotyledons</taxon>
        <taxon>Gunneridae</taxon>
        <taxon>Pentapetalae</taxon>
        <taxon>asterids</taxon>
        <taxon>campanulids</taxon>
        <taxon>Asterales</taxon>
        <taxon>Asteraceae</taxon>
        <taxon>Asteroideae</taxon>
        <taxon>Heliantheae alliance</taxon>
        <taxon>Heliantheae</taxon>
        <taxon>Helianthus</taxon>
    </lineage>
</organism>
<proteinExistence type="predicted"/>
<dbReference type="EMBL" id="MNCJ02000323">
    <property type="protein sequence ID" value="KAF5793907.1"/>
    <property type="molecule type" value="Genomic_DNA"/>
</dbReference>
<evidence type="ECO:0000313" key="2">
    <source>
        <dbReference type="Proteomes" id="UP000215914"/>
    </source>
</evidence>
<gene>
    <name evidence="1" type="ORF">HanXRQr2_Chr08g0322161</name>
</gene>
<protein>
    <submittedName>
        <fullName evidence="1">Uncharacterized protein</fullName>
    </submittedName>
</protein>
<reference evidence="1" key="2">
    <citation type="submission" date="2020-06" db="EMBL/GenBank/DDBJ databases">
        <title>Helianthus annuus Genome sequencing and assembly Release 2.</title>
        <authorList>
            <person name="Gouzy J."/>
            <person name="Langlade N."/>
            <person name="Munos S."/>
        </authorList>
    </citation>
    <scope>NUCLEOTIDE SEQUENCE</scope>
    <source>
        <tissue evidence="1">Leaves</tissue>
    </source>
</reference>
<sequence length="72" mass="8349">MPKFKRRASHLTCAWIHLRTNGFWQTSILWSLPFSRSMTLASHRICVATARAFSMDPTSSERTTHPCKRTKL</sequence>
<keyword evidence="2" id="KW-1185">Reference proteome</keyword>
<dbReference type="AlphaFoldDB" id="A0A9K3IBW3"/>
<accession>A0A9K3IBW3</accession>
<reference evidence="1" key="1">
    <citation type="journal article" date="2017" name="Nature">
        <title>The sunflower genome provides insights into oil metabolism, flowering and Asterid evolution.</title>
        <authorList>
            <person name="Badouin H."/>
            <person name="Gouzy J."/>
            <person name="Grassa C.J."/>
            <person name="Murat F."/>
            <person name="Staton S.E."/>
            <person name="Cottret L."/>
            <person name="Lelandais-Briere C."/>
            <person name="Owens G.L."/>
            <person name="Carrere S."/>
            <person name="Mayjonade B."/>
            <person name="Legrand L."/>
            <person name="Gill N."/>
            <person name="Kane N.C."/>
            <person name="Bowers J.E."/>
            <person name="Hubner S."/>
            <person name="Bellec A."/>
            <person name="Berard A."/>
            <person name="Berges H."/>
            <person name="Blanchet N."/>
            <person name="Boniface M.C."/>
            <person name="Brunel D."/>
            <person name="Catrice O."/>
            <person name="Chaidir N."/>
            <person name="Claudel C."/>
            <person name="Donnadieu C."/>
            <person name="Faraut T."/>
            <person name="Fievet G."/>
            <person name="Helmstetter N."/>
            <person name="King M."/>
            <person name="Knapp S.J."/>
            <person name="Lai Z."/>
            <person name="Le Paslier M.C."/>
            <person name="Lippi Y."/>
            <person name="Lorenzon L."/>
            <person name="Mandel J.R."/>
            <person name="Marage G."/>
            <person name="Marchand G."/>
            <person name="Marquand E."/>
            <person name="Bret-Mestries E."/>
            <person name="Morien E."/>
            <person name="Nambeesan S."/>
            <person name="Nguyen T."/>
            <person name="Pegot-Espagnet P."/>
            <person name="Pouilly N."/>
            <person name="Raftis F."/>
            <person name="Sallet E."/>
            <person name="Schiex T."/>
            <person name="Thomas J."/>
            <person name="Vandecasteele C."/>
            <person name="Vares D."/>
            <person name="Vear F."/>
            <person name="Vautrin S."/>
            <person name="Crespi M."/>
            <person name="Mangin B."/>
            <person name="Burke J.M."/>
            <person name="Salse J."/>
            <person name="Munos S."/>
            <person name="Vincourt P."/>
            <person name="Rieseberg L.H."/>
            <person name="Langlade N.B."/>
        </authorList>
    </citation>
    <scope>NUCLEOTIDE SEQUENCE</scope>
    <source>
        <tissue evidence="1">Leaves</tissue>
    </source>
</reference>
<evidence type="ECO:0000313" key="1">
    <source>
        <dbReference type="EMBL" id="KAF5793907.1"/>
    </source>
</evidence>
<name>A0A9K3IBW3_HELAN</name>
<dbReference type="Gramene" id="mRNA:HanXRQr2_Chr08g0322161">
    <property type="protein sequence ID" value="mRNA:HanXRQr2_Chr08g0322161"/>
    <property type="gene ID" value="HanXRQr2_Chr08g0322161"/>
</dbReference>
<comment type="caution">
    <text evidence="1">The sequence shown here is derived from an EMBL/GenBank/DDBJ whole genome shotgun (WGS) entry which is preliminary data.</text>
</comment>